<dbReference type="PANTHER" id="PTHR44688">
    <property type="entry name" value="DNA-BINDING TRANSCRIPTIONAL ACTIVATOR DEVR_DOSR"/>
    <property type="match status" value="1"/>
</dbReference>
<evidence type="ECO:0000313" key="8">
    <source>
        <dbReference type="Proteomes" id="UP000241964"/>
    </source>
</evidence>
<dbReference type="Pfam" id="PF00196">
    <property type="entry name" value="GerE"/>
    <property type="match status" value="1"/>
</dbReference>
<dbReference type="RefSeq" id="WP_106593431.1">
    <property type="nucleotide sequence ID" value="NZ_PYAS01000001.1"/>
</dbReference>
<dbReference type="PROSITE" id="PS00622">
    <property type="entry name" value="HTH_LUXR_1"/>
    <property type="match status" value="1"/>
</dbReference>
<dbReference type="Gene3D" id="3.40.50.2300">
    <property type="match status" value="1"/>
</dbReference>
<dbReference type="InterPro" id="IPR000792">
    <property type="entry name" value="Tscrpt_reg_LuxR_C"/>
</dbReference>
<dbReference type="PROSITE" id="PS50110">
    <property type="entry name" value="RESPONSE_REGULATORY"/>
    <property type="match status" value="1"/>
</dbReference>
<feature type="modified residue" description="4-aspartylphosphate" evidence="4">
    <location>
        <position position="56"/>
    </location>
</feature>
<keyword evidence="2" id="KW-0238">DNA-binding</keyword>
<feature type="domain" description="HTH luxR-type" evidence="5">
    <location>
        <begin position="140"/>
        <end position="205"/>
    </location>
</feature>
<dbReference type="Proteomes" id="UP000241964">
    <property type="component" value="Unassembled WGS sequence"/>
</dbReference>
<evidence type="ECO:0000259" key="5">
    <source>
        <dbReference type="PROSITE" id="PS50043"/>
    </source>
</evidence>
<dbReference type="GO" id="GO:0003677">
    <property type="term" value="F:DNA binding"/>
    <property type="evidence" value="ECO:0007669"/>
    <property type="project" value="UniProtKB-KW"/>
</dbReference>
<sequence>MKNVVILEDHKMFAMTFTLFLEETGQFQSVRNFDDPLALLNHLQTIHSEELYVFLDYFLPDTQIENVIKKIKDIFISSKIIILTSLESPILLNQLLALNIGGIVSKIDSVQEVMLCIKNYEKGKIYLSTTIQQIFTKSRNNHQKIELTKKELEILQLLAAGKSVTEIANELNISKHTIVTHRRNILTKSDFNSISDLIIYMIKNKLI</sequence>
<dbReference type="EMBL" id="PYAS01000001">
    <property type="protein sequence ID" value="PSL33732.1"/>
    <property type="molecule type" value="Genomic_DNA"/>
</dbReference>
<evidence type="ECO:0000256" key="2">
    <source>
        <dbReference type="ARBA" id="ARBA00023125"/>
    </source>
</evidence>
<reference evidence="7 8" key="1">
    <citation type="submission" date="2018-03" db="EMBL/GenBank/DDBJ databases">
        <title>Genomic Encyclopedia of Archaeal and Bacterial Type Strains, Phase II (KMG-II): from individual species to whole genera.</title>
        <authorList>
            <person name="Goeker M."/>
        </authorList>
    </citation>
    <scope>NUCLEOTIDE SEQUENCE [LARGE SCALE GENOMIC DNA]</scope>
    <source>
        <strain evidence="7 8">DSM 29057</strain>
    </source>
</reference>
<feature type="domain" description="Response regulatory" evidence="6">
    <location>
        <begin position="3"/>
        <end position="121"/>
    </location>
</feature>
<evidence type="ECO:0000313" key="7">
    <source>
        <dbReference type="EMBL" id="PSL33732.1"/>
    </source>
</evidence>
<proteinExistence type="predicted"/>
<dbReference type="PROSITE" id="PS50043">
    <property type="entry name" value="HTH_LUXR_2"/>
    <property type="match status" value="1"/>
</dbReference>
<evidence type="ECO:0000256" key="3">
    <source>
        <dbReference type="ARBA" id="ARBA00023163"/>
    </source>
</evidence>
<keyword evidence="3" id="KW-0804">Transcription</keyword>
<dbReference type="InterPro" id="IPR001789">
    <property type="entry name" value="Sig_transdc_resp-reg_receiver"/>
</dbReference>
<dbReference type="SMART" id="SM00421">
    <property type="entry name" value="HTH_LUXR"/>
    <property type="match status" value="1"/>
</dbReference>
<dbReference type="PANTHER" id="PTHR44688:SF16">
    <property type="entry name" value="DNA-BINDING TRANSCRIPTIONAL ACTIVATOR DEVR_DOSR"/>
    <property type="match status" value="1"/>
</dbReference>
<keyword evidence="8" id="KW-1185">Reference proteome</keyword>
<dbReference type="CDD" id="cd06170">
    <property type="entry name" value="LuxR_C_like"/>
    <property type="match status" value="1"/>
</dbReference>
<dbReference type="PRINTS" id="PR00038">
    <property type="entry name" value="HTHLUXR"/>
</dbReference>
<evidence type="ECO:0000256" key="4">
    <source>
        <dbReference type="PROSITE-ProRule" id="PRU00169"/>
    </source>
</evidence>
<dbReference type="SUPFAM" id="SSF46894">
    <property type="entry name" value="C-terminal effector domain of the bipartite response regulators"/>
    <property type="match status" value="1"/>
</dbReference>
<dbReference type="GO" id="GO:0006355">
    <property type="term" value="P:regulation of DNA-templated transcription"/>
    <property type="evidence" value="ECO:0007669"/>
    <property type="project" value="InterPro"/>
</dbReference>
<organism evidence="7 8">
    <name type="scientific">Dyadobacter jiangsuensis</name>
    <dbReference type="NCBI Taxonomy" id="1591085"/>
    <lineage>
        <taxon>Bacteria</taxon>
        <taxon>Pseudomonadati</taxon>
        <taxon>Bacteroidota</taxon>
        <taxon>Cytophagia</taxon>
        <taxon>Cytophagales</taxon>
        <taxon>Spirosomataceae</taxon>
        <taxon>Dyadobacter</taxon>
    </lineage>
</organism>
<accession>A0A2P8GID2</accession>
<dbReference type="AlphaFoldDB" id="A0A2P8GID2"/>
<evidence type="ECO:0000256" key="1">
    <source>
        <dbReference type="ARBA" id="ARBA00023015"/>
    </source>
</evidence>
<dbReference type="GO" id="GO:0000160">
    <property type="term" value="P:phosphorelay signal transduction system"/>
    <property type="evidence" value="ECO:0007669"/>
    <property type="project" value="InterPro"/>
</dbReference>
<keyword evidence="4" id="KW-0597">Phosphoprotein</keyword>
<name>A0A2P8GID2_9BACT</name>
<dbReference type="Gene3D" id="1.10.10.10">
    <property type="entry name" value="Winged helix-like DNA-binding domain superfamily/Winged helix DNA-binding domain"/>
    <property type="match status" value="1"/>
</dbReference>
<dbReference type="SUPFAM" id="SSF52172">
    <property type="entry name" value="CheY-like"/>
    <property type="match status" value="1"/>
</dbReference>
<evidence type="ECO:0000259" key="6">
    <source>
        <dbReference type="PROSITE" id="PS50110"/>
    </source>
</evidence>
<gene>
    <name evidence="7" type="ORF">CLV60_101101</name>
</gene>
<protein>
    <submittedName>
        <fullName evidence="7">LuxR family two component transcriptional regulator</fullName>
    </submittedName>
</protein>
<dbReference type="OrthoDB" id="9797341at2"/>
<comment type="caution">
    <text evidence="7">The sequence shown here is derived from an EMBL/GenBank/DDBJ whole genome shotgun (WGS) entry which is preliminary data.</text>
</comment>
<dbReference type="InterPro" id="IPR036388">
    <property type="entry name" value="WH-like_DNA-bd_sf"/>
</dbReference>
<dbReference type="InterPro" id="IPR011006">
    <property type="entry name" value="CheY-like_superfamily"/>
</dbReference>
<keyword evidence="1" id="KW-0805">Transcription regulation</keyword>
<dbReference type="InterPro" id="IPR016032">
    <property type="entry name" value="Sig_transdc_resp-reg_C-effctor"/>
</dbReference>